<keyword evidence="4" id="KW-0804">Transcription</keyword>
<evidence type="ECO:0000256" key="1">
    <source>
        <dbReference type="ARBA" id="ARBA00023015"/>
    </source>
</evidence>
<gene>
    <name evidence="7" type="ORF">DN757_16590</name>
</gene>
<dbReference type="InterPro" id="IPR000595">
    <property type="entry name" value="cNMP-bd_dom"/>
</dbReference>
<keyword evidence="1" id="KW-0805">Transcription regulation</keyword>
<accession>A0A2W6NF78</accession>
<dbReference type="GO" id="GO:0003677">
    <property type="term" value="F:DNA binding"/>
    <property type="evidence" value="ECO:0007669"/>
    <property type="project" value="UniProtKB-KW"/>
</dbReference>
<dbReference type="SMART" id="SM00100">
    <property type="entry name" value="cNMP"/>
    <property type="match status" value="1"/>
</dbReference>
<sequence length="300" mass="34286">MRCLVNRIYTLMKSKWYREHDVIHQFKHVTKGAAAVLRITKDGQNHGGNGMSHSGEKHVCNPSLTDTNEVILKMICSHMSNEACFAKVPLFEHLASSEADLLTSLLQTRHYHKGDYVVQEGERSDTLYVIHQGIVKLCKYTEAGKEHIIRFLFAGDFFGQDALLHQIPHPSHVEVLENSAICTIRKQEFDQLLAHEPKLAYSFLLALSNRLRETDEWNSSLSAMTTEQKIAKLLLEFHMRNHAKPEMRLPVFKKDMALLLGITPETLSRKLSSMQRQCLLQVNGSDIRILQLERLQGMIS</sequence>
<name>A0A2W6NF78_9BACL</name>
<dbReference type="PANTHER" id="PTHR24567:SF26">
    <property type="entry name" value="REGULATORY PROTEIN YEIL"/>
    <property type="match status" value="1"/>
</dbReference>
<dbReference type="InterPro" id="IPR036388">
    <property type="entry name" value="WH-like_DNA-bd_sf"/>
</dbReference>
<dbReference type="Pfam" id="PF00027">
    <property type="entry name" value="cNMP_binding"/>
    <property type="match status" value="1"/>
</dbReference>
<dbReference type="InterPro" id="IPR012318">
    <property type="entry name" value="HTH_CRP"/>
</dbReference>
<dbReference type="InterPro" id="IPR050397">
    <property type="entry name" value="Env_Response_Regulators"/>
</dbReference>
<dbReference type="SUPFAM" id="SSF51206">
    <property type="entry name" value="cAMP-binding domain-like"/>
    <property type="match status" value="1"/>
</dbReference>
<dbReference type="CDD" id="cd00038">
    <property type="entry name" value="CAP_ED"/>
    <property type="match status" value="1"/>
</dbReference>
<dbReference type="EMBL" id="QKWW01000047">
    <property type="protein sequence ID" value="PZT54421.1"/>
    <property type="molecule type" value="Genomic_DNA"/>
</dbReference>
<keyword evidence="2" id="KW-0238">DNA-binding</keyword>
<evidence type="ECO:0000259" key="5">
    <source>
        <dbReference type="PROSITE" id="PS50042"/>
    </source>
</evidence>
<dbReference type="PROSITE" id="PS50042">
    <property type="entry name" value="CNMP_BINDING_3"/>
    <property type="match status" value="1"/>
</dbReference>
<keyword evidence="3" id="KW-0010">Activator</keyword>
<dbReference type="InterPro" id="IPR014710">
    <property type="entry name" value="RmlC-like_jellyroll"/>
</dbReference>
<dbReference type="GO" id="GO:0003700">
    <property type="term" value="F:DNA-binding transcription factor activity"/>
    <property type="evidence" value="ECO:0007669"/>
    <property type="project" value="TreeGrafter"/>
</dbReference>
<dbReference type="Gene3D" id="1.10.10.10">
    <property type="entry name" value="Winged helix-like DNA-binding domain superfamily/Winged helix DNA-binding domain"/>
    <property type="match status" value="1"/>
</dbReference>
<dbReference type="InterPro" id="IPR018490">
    <property type="entry name" value="cNMP-bd_dom_sf"/>
</dbReference>
<dbReference type="AlphaFoldDB" id="A0A2W6NF78"/>
<dbReference type="PROSITE" id="PS51063">
    <property type="entry name" value="HTH_CRP_2"/>
    <property type="match status" value="1"/>
</dbReference>
<dbReference type="SUPFAM" id="SSF46785">
    <property type="entry name" value="Winged helix' DNA-binding domain"/>
    <property type="match status" value="1"/>
</dbReference>
<protein>
    <submittedName>
        <fullName evidence="7">Crp/Fnr family transcriptional regulator</fullName>
    </submittedName>
</protein>
<dbReference type="Pfam" id="PF13545">
    <property type="entry name" value="HTH_Crp_2"/>
    <property type="match status" value="1"/>
</dbReference>
<dbReference type="SMART" id="SM00419">
    <property type="entry name" value="HTH_CRP"/>
    <property type="match status" value="1"/>
</dbReference>
<comment type="caution">
    <text evidence="7">The sequence shown here is derived from an EMBL/GenBank/DDBJ whole genome shotgun (WGS) entry which is preliminary data.</text>
</comment>
<evidence type="ECO:0000256" key="4">
    <source>
        <dbReference type="ARBA" id="ARBA00023163"/>
    </source>
</evidence>
<evidence type="ECO:0000256" key="2">
    <source>
        <dbReference type="ARBA" id="ARBA00023125"/>
    </source>
</evidence>
<feature type="domain" description="Cyclic nucleotide-binding" evidence="5">
    <location>
        <begin position="90"/>
        <end position="193"/>
    </location>
</feature>
<evidence type="ECO:0000313" key="7">
    <source>
        <dbReference type="EMBL" id="PZT54421.1"/>
    </source>
</evidence>
<dbReference type="GO" id="GO:0005829">
    <property type="term" value="C:cytosol"/>
    <property type="evidence" value="ECO:0007669"/>
    <property type="project" value="TreeGrafter"/>
</dbReference>
<evidence type="ECO:0000256" key="3">
    <source>
        <dbReference type="ARBA" id="ARBA00023159"/>
    </source>
</evidence>
<evidence type="ECO:0000313" key="8">
    <source>
        <dbReference type="Proteomes" id="UP000249204"/>
    </source>
</evidence>
<dbReference type="InterPro" id="IPR036390">
    <property type="entry name" value="WH_DNA-bd_sf"/>
</dbReference>
<evidence type="ECO:0000259" key="6">
    <source>
        <dbReference type="PROSITE" id="PS51063"/>
    </source>
</evidence>
<dbReference type="PANTHER" id="PTHR24567">
    <property type="entry name" value="CRP FAMILY TRANSCRIPTIONAL REGULATORY PROTEIN"/>
    <property type="match status" value="1"/>
</dbReference>
<dbReference type="Proteomes" id="UP000249204">
    <property type="component" value="Unassembled WGS sequence"/>
</dbReference>
<feature type="domain" description="HTH crp-type" evidence="6">
    <location>
        <begin position="224"/>
        <end position="293"/>
    </location>
</feature>
<dbReference type="Gene3D" id="2.60.120.10">
    <property type="entry name" value="Jelly Rolls"/>
    <property type="match status" value="1"/>
</dbReference>
<reference evidence="7 8" key="1">
    <citation type="submission" date="2018-06" db="EMBL/GenBank/DDBJ databases">
        <title>Isolation of heavy metals resistant Paenibacillus silvae NC2 from Gold-Copper mine in ZiJin, China.</title>
        <authorList>
            <person name="Xu J."/>
            <person name="Mazhar H.S."/>
            <person name="Rensing C."/>
        </authorList>
    </citation>
    <scope>NUCLEOTIDE SEQUENCE [LARGE SCALE GENOMIC DNA]</scope>
    <source>
        <strain evidence="7 8">NC2</strain>
    </source>
</reference>
<organism evidence="7 8">
    <name type="scientific">Paenibacillus silvae</name>
    <dbReference type="NCBI Taxonomy" id="1325358"/>
    <lineage>
        <taxon>Bacteria</taxon>
        <taxon>Bacillati</taxon>
        <taxon>Bacillota</taxon>
        <taxon>Bacilli</taxon>
        <taxon>Bacillales</taxon>
        <taxon>Paenibacillaceae</taxon>
        <taxon>Paenibacillus</taxon>
    </lineage>
</organism>
<proteinExistence type="predicted"/>